<keyword evidence="2" id="KW-0805">Transcription regulation</keyword>
<dbReference type="PANTHER" id="PTHR30118">
    <property type="entry name" value="HTH-TYPE TRANSCRIPTIONAL REGULATOR LEUO-RELATED"/>
    <property type="match status" value="1"/>
</dbReference>
<evidence type="ECO:0000256" key="4">
    <source>
        <dbReference type="ARBA" id="ARBA00023163"/>
    </source>
</evidence>
<sequence>MKSIELAQIDLNLLVAFESLFEERSVTAAARKLYLGQPAMSAALGRLRTLFGDELFIRVGREMQPTAKAVAIAPGISAALHQIRQTVRASQNFVSASDSRDFTIGSADYTSFIMLPKLMAYCHRSAPNLNFRTLEFEKDRVGDLLETGEIDLALGVFPYPPRQTICLPLFHEHFVGIARKHHPAIVYKSISLDEFVSLSHVLVTIRRDITGQIDRALAVRNLQRRIVLTVPHVLVLPAIIASTDAIACVPLRMASYFSRLDEIEFFELPIELPAWTVSMLWSKLSDKDDANCWLRQTIQTLCASI</sequence>
<comment type="similarity">
    <text evidence="1">Belongs to the LysR transcriptional regulatory family.</text>
</comment>
<dbReference type="GO" id="GO:0003677">
    <property type="term" value="F:DNA binding"/>
    <property type="evidence" value="ECO:0007669"/>
    <property type="project" value="UniProtKB-KW"/>
</dbReference>
<dbReference type="CDD" id="cd08417">
    <property type="entry name" value="PBP2_Nitroaromatics_like"/>
    <property type="match status" value="1"/>
</dbReference>
<dbReference type="SUPFAM" id="SSF46785">
    <property type="entry name" value="Winged helix' DNA-binding domain"/>
    <property type="match status" value="1"/>
</dbReference>
<evidence type="ECO:0000313" key="6">
    <source>
        <dbReference type="EMBL" id="PSB49117.1"/>
    </source>
</evidence>
<evidence type="ECO:0000259" key="5">
    <source>
        <dbReference type="PROSITE" id="PS50931"/>
    </source>
</evidence>
<dbReference type="OrthoDB" id="528082at2"/>
<dbReference type="InterPro" id="IPR005119">
    <property type="entry name" value="LysR_subst-bd"/>
</dbReference>
<comment type="caution">
    <text evidence="6">The sequence shown here is derived from an EMBL/GenBank/DDBJ whole genome shotgun (WGS) entry which is preliminary data.</text>
</comment>
<dbReference type="Gene3D" id="1.10.10.10">
    <property type="entry name" value="Winged helix-like DNA-binding domain superfamily/Winged helix DNA-binding domain"/>
    <property type="match status" value="1"/>
</dbReference>
<dbReference type="Gene3D" id="3.40.190.10">
    <property type="entry name" value="Periplasmic binding protein-like II"/>
    <property type="match status" value="2"/>
</dbReference>
<name>A0A2T1FVV2_9CYAN</name>
<dbReference type="SUPFAM" id="SSF53850">
    <property type="entry name" value="Periplasmic binding protein-like II"/>
    <property type="match status" value="1"/>
</dbReference>
<evidence type="ECO:0000256" key="2">
    <source>
        <dbReference type="ARBA" id="ARBA00023015"/>
    </source>
</evidence>
<dbReference type="RefSeq" id="WP_106310687.1">
    <property type="nucleotide sequence ID" value="NZ_PVWO01000431.1"/>
</dbReference>
<keyword evidence="7" id="KW-1185">Reference proteome</keyword>
<dbReference type="InterPro" id="IPR050389">
    <property type="entry name" value="LysR-type_TF"/>
</dbReference>
<organism evidence="6 7">
    <name type="scientific">Chamaesiphon polymorphus CCALA 037</name>
    <dbReference type="NCBI Taxonomy" id="2107692"/>
    <lineage>
        <taxon>Bacteria</taxon>
        <taxon>Bacillati</taxon>
        <taxon>Cyanobacteriota</taxon>
        <taxon>Cyanophyceae</taxon>
        <taxon>Gomontiellales</taxon>
        <taxon>Chamaesiphonaceae</taxon>
        <taxon>Chamaesiphon</taxon>
    </lineage>
</organism>
<evidence type="ECO:0000256" key="1">
    <source>
        <dbReference type="ARBA" id="ARBA00009437"/>
    </source>
</evidence>
<dbReference type="GO" id="GO:0003700">
    <property type="term" value="F:DNA-binding transcription factor activity"/>
    <property type="evidence" value="ECO:0007669"/>
    <property type="project" value="InterPro"/>
</dbReference>
<keyword evidence="4" id="KW-0804">Transcription</keyword>
<dbReference type="EMBL" id="PVWO01000431">
    <property type="protein sequence ID" value="PSB49117.1"/>
    <property type="molecule type" value="Genomic_DNA"/>
</dbReference>
<dbReference type="Pfam" id="PF03466">
    <property type="entry name" value="LysR_substrate"/>
    <property type="match status" value="1"/>
</dbReference>
<dbReference type="InterPro" id="IPR000847">
    <property type="entry name" value="LysR_HTH_N"/>
</dbReference>
<proteinExistence type="inferred from homology"/>
<dbReference type="Pfam" id="PF00126">
    <property type="entry name" value="HTH_1"/>
    <property type="match status" value="1"/>
</dbReference>
<dbReference type="InterPro" id="IPR036390">
    <property type="entry name" value="WH_DNA-bd_sf"/>
</dbReference>
<dbReference type="AlphaFoldDB" id="A0A2T1FVV2"/>
<keyword evidence="3" id="KW-0238">DNA-binding</keyword>
<reference evidence="6 7" key="1">
    <citation type="submission" date="2018-03" db="EMBL/GenBank/DDBJ databases">
        <title>The ancient ancestry and fast evolution of plastids.</title>
        <authorList>
            <person name="Moore K.R."/>
            <person name="Magnabosco C."/>
            <person name="Momper L."/>
            <person name="Gold D.A."/>
            <person name="Bosak T."/>
            <person name="Fournier G.P."/>
        </authorList>
    </citation>
    <scope>NUCLEOTIDE SEQUENCE [LARGE SCALE GENOMIC DNA]</scope>
    <source>
        <strain evidence="6 7">CCALA 037</strain>
    </source>
</reference>
<accession>A0A2T1FVV2</accession>
<dbReference type="PROSITE" id="PS50931">
    <property type="entry name" value="HTH_LYSR"/>
    <property type="match status" value="1"/>
</dbReference>
<feature type="domain" description="HTH lysR-type" evidence="5">
    <location>
        <begin position="9"/>
        <end position="66"/>
    </location>
</feature>
<dbReference type="PANTHER" id="PTHR30118:SF15">
    <property type="entry name" value="TRANSCRIPTIONAL REGULATORY PROTEIN"/>
    <property type="match status" value="1"/>
</dbReference>
<evidence type="ECO:0000313" key="7">
    <source>
        <dbReference type="Proteomes" id="UP000238937"/>
    </source>
</evidence>
<dbReference type="PRINTS" id="PR00039">
    <property type="entry name" value="HTHLYSR"/>
</dbReference>
<dbReference type="InterPro" id="IPR037402">
    <property type="entry name" value="YidZ_PBP2"/>
</dbReference>
<evidence type="ECO:0000256" key="3">
    <source>
        <dbReference type="ARBA" id="ARBA00023125"/>
    </source>
</evidence>
<dbReference type="Proteomes" id="UP000238937">
    <property type="component" value="Unassembled WGS sequence"/>
</dbReference>
<dbReference type="InterPro" id="IPR036388">
    <property type="entry name" value="WH-like_DNA-bd_sf"/>
</dbReference>
<protein>
    <submittedName>
        <fullName evidence="6">LysR family transcriptional regulator</fullName>
    </submittedName>
</protein>
<gene>
    <name evidence="6" type="ORF">C7B77_23585</name>
</gene>